<dbReference type="Gene3D" id="1.20.1260.10">
    <property type="match status" value="1"/>
</dbReference>
<protein>
    <recommendedName>
        <fullName evidence="3">Ferritin-like domain-containing protein</fullName>
    </recommendedName>
</protein>
<organism evidence="1 2">
    <name type="scientific">Cystobacter fuscus</name>
    <dbReference type="NCBI Taxonomy" id="43"/>
    <lineage>
        <taxon>Bacteria</taxon>
        <taxon>Pseudomonadati</taxon>
        <taxon>Myxococcota</taxon>
        <taxon>Myxococcia</taxon>
        <taxon>Myxococcales</taxon>
        <taxon>Cystobacterineae</taxon>
        <taxon>Archangiaceae</taxon>
        <taxon>Cystobacter</taxon>
    </lineage>
</organism>
<dbReference type="InterPro" id="IPR009078">
    <property type="entry name" value="Ferritin-like_SF"/>
</dbReference>
<proteinExistence type="predicted"/>
<dbReference type="RefSeq" id="WP_095985178.1">
    <property type="nucleotide sequence ID" value="NZ_CP022098.1"/>
</dbReference>
<dbReference type="CDD" id="cd00657">
    <property type="entry name" value="Ferritin_like"/>
    <property type="match status" value="1"/>
</dbReference>
<name>A0A250IYF6_9BACT</name>
<evidence type="ECO:0008006" key="3">
    <source>
        <dbReference type="Google" id="ProtNLM"/>
    </source>
</evidence>
<evidence type="ECO:0000313" key="2">
    <source>
        <dbReference type="Proteomes" id="UP000217257"/>
    </source>
</evidence>
<dbReference type="EMBL" id="CP022098">
    <property type="protein sequence ID" value="ATB36764.1"/>
    <property type="molecule type" value="Genomic_DNA"/>
</dbReference>
<dbReference type="InterPro" id="IPR012347">
    <property type="entry name" value="Ferritin-like"/>
</dbReference>
<sequence>MAQSMDSRMLSSLQELLHIDVDAVMLYDAALRILAVPMAEQALMEFRSDHLRHIRELNDCIERFGGERACIGVNAEQCDLHGFTPIEEGMPLEAVFMAMVDGEQITTETYERILKEDWTQEIRTLIDRNFADEQRHLLWVLKASRTRMWEQDAETPIPL</sequence>
<dbReference type="SUPFAM" id="SSF47240">
    <property type="entry name" value="Ferritin-like"/>
    <property type="match status" value="1"/>
</dbReference>
<dbReference type="Proteomes" id="UP000217257">
    <property type="component" value="Chromosome"/>
</dbReference>
<reference evidence="1 2" key="1">
    <citation type="submission" date="2017-06" db="EMBL/GenBank/DDBJ databases">
        <title>Sequencing and comparative analysis of myxobacterial genomes.</title>
        <authorList>
            <person name="Rupp O."/>
            <person name="Goesmann A."/>
            <person name="Sogaard-Andersen L."/>
        </authorList>
    </citation>
    <scope>NUCLEOTIDE SEQUENCE [LARGE SCALE GENOMIC DNA]</scope>
    <source>
        <strain evidence="1 2">DSM 52655</strain>
    </source>
</reference>
<evidence type="ECO:0000313" key="1">
    <source>
        <dbReference type="EMBL" id="ATB36764.1"/>
    </source>
</evidence>
<gene>
    <name evidence="1" type="ORF">CYFUS_002179</name>
</gene>
<accession>A0A250IYF6</accession>
<dbReference type="KEGG" id="cfus:CYFUS_002179"/>
<dbReference type="AlphaFoldDB" id="A0A250IYF6"/>